<dbReference type="Gene3D" id="1.25.40.10">
    <property type="entry name" value="Tetratricopeptide repeat domain"/>
    <property type="match status" value="1"/>
</dbReference>
<dbReference type="InterPro" id="IPR011990">
    <property type="entry name" value="TPR-like_helical_dom_sf"/>
</dbReference>
<evidence type="ECO:0000313" key="4">
    <source>
        <dbReference type="Proteomes" id="UP001189429"/>
    </source>
</evidence>
<evidence type="ECO:0000256" key="1">
    <source>
        <dbReference type="ARBA" id="ARBA00022737"/>
    </source>
</evidence>
<keyword evidence="4" id="KW-1185">Reference proteome</keyword>
<keyword evidence="1" id="KW-0677">Repeat</keyword>
<sequence length="333" mass="33041">MVGCRLEPDGVSRTATVSACERAAQWRWSLQLLELPVVGIGAASMGINAAISACGRSWQWEQALALLASAEDPDIVGTSAAISACGRAAHWQLAIAIFGGMQMAADGVALGAALSACAAGGCWEGALALLASFREDGAAPSEVALGAALAACLTAAAWRAALETVGALQRPGAMSAGFVAGACTRGGHAPHAAGALRALGAAAAGSSGCSLAGAAGLGETASAAGALAGVSQRPPRPVLWRLGRLIPGELAATRRGGRAAGQRGRTASPWLKEVCEPGPCSVRQWLDGGAASCPAGADSLQGRTVDAGRRASTGLAPRPMLGERRGGPDQKIP</sequence>
<name>A0ABN9QRJ9_9DINO</name>
<feature type="compositionally biased region" description="Basic and acidic residues" evidence="2">
    <location>
        <begin position="321"/>
        <end position="333"/>
    </location>
</feature>
<feature type="region of interest" description="Disordered" evidence="2">
    <location>
        <begin position="296"/>
        <end position="333"/>
    </location>
</feature>
<organism evidence="3 4">
    <name type="scientific">Prorocentrum cordatum</name>
    <dbReference type="NCBI Taxonomy" id="2364126"/>
    <lineage>
        <taxon>Eukaryota</taxon>
        <taxon>Sar</taxon>
        <taxon>Alveolata</taxon>
        <taxon>Dinophyceae</taxon>
        <taxon>Prorocentrales</taxon>
        <taxon>Prorocentraceae</taxon>
        <taxon>Prorocentrum</taxon>
    </lineage>
</organism>
<evidence type="ECO:0000256" key="2">
    <source>
        <dbReference type="SAM" id="MobiDB-lite"/>
    </source>
</evidence>
<dbReference type="EMBL" id="CAUYUJ010004269">
    <property type="protein sequence ID" value="CAK0808846.1"/>
    <property type="molecule type" value="Genomic_DNA"/>
</dbReference>
<dbReference type="Proteomes" id="UP001189429">
    <property type="component" value="Unassembled WGS sequence"/>
</dbReference>
<dbReference type="PANTHER" id="PTHR47447">
    <property type="entry name" value="OS03G0856100 PROTEIN"/>
    <property type="match status" value="1"/>
</dbReference>
<protein>
    <recommendedName>
        <fullName evidence="5">Pentatricopeptide repeat-containing protein, chloroplastic</fullName>
    </recommendedName>
</protein>
<accession>A0ABN9QRJ9</accession>
<evidence type="ECO:0008006" key="5">
    <source>
        <dbReference type="Google" id="ProtNLM"/>
    </source>
</evidence>
<proteinExistence type="predicted"/>
<comment type="caution">
    <text evidence="3">The sequence shown here is derived from an EMBL/GenBank/DDBJ whole genome shotgun (WGS) entry which is preliminary data.</text>
</comment>
<dbReference type="PANTHER" id="PTHR47447:SF17">
    <property type="entry name" value="OS12G0638900 PROTEIN"/>
    <property type="match status" value="1"/>
</dbReference>
<reference evidence="3" key="1">
    <citation type="submission" date="2023-10" db="EMBL/GenBank/DDBJ databases">
        <authorList>
            <person name="Chen Y."/>
            <person name="Shah S."/>
            <person name="Dougan E. K."/>
            <person name="Thang M."/>
            <person name="Chan C."/>
        </authorList>
    </citation>
    <scope>NUCLEOTIDE SEQUENCE [LARGE SCALE GENOMIC DNA]</scope>
</reference>
<evidence type="ECO:0000313" key="3">
    <source>
        <dbReference type="EMBL" id="CAK0808846.1"/>
    </source>
</evidence>
<gene>
    <name evidence="3" type="ORF">PCOR1329_LOCUS14305</name>
</gene>